<accession>A0AAI9ZRS6</accession>
<evidence type="ECO:0000313" key="1">
    <source>
        <dbReference type="EMBL" id="KAK1636979.1"/>
    </source>
</evidence>
<dbReference type="Proteomes" id="UP001243989">
    <property type="component" value="Unassembled WGS sequence"/>
</dbReference>
<dbReference type="GeneID" id="85475150"/>
<evidence type="ECO:0000313" key="2">
    <source>
        <dbReference type="Proteomes" id="UP001243989"/>
    </source>
</evidence>
<keyword evidence="2" id="KW-1185">Reference proteome</keyword>
<name>A0AAI9ZRS6_9PEZI</name>
<reference evidence="1" key="1">
    <citation type="submission" date="2021-06" db="EMBL/GenBank/DDBJ databases">
        <title>Comparative genomics, transcriptomics and evolutionary studies reveal genomic signatures of adaptation to plant cell wall in hemibiotrophic fungi.</title>
        <authorList>
            <consortium name="DOE Joint Genome Institute"/>
            <person name="Baroncelli R."/>
            <person name="Diaz J.F."/>
            <person name="Benocci T."/>
            <person name="Peng M."/>
            <person name="Battaglia E."/>
            <person name="Haridas S."/>
            <person name="Andreopoulos W."/>
            <person name="Labutti K."/>
            <person name="Pangilinan J."/>
            <person name="Floch G.L."/>
            <person name="Makela M.R."/>
            <person name="Henrissat B."/>
            <person name="Grigoriev I.V."/>
            <person name="Crouch J.A."/>
            <person name="De Vries R.P."/>
            <person name="Sukno S.A."/>
            <person name="Thon M.R."/>
        </authorList>
    </citation>
    <scope>NUCLEOTIDE SEQUENCE</scope>
    <source>
        <strain evidence="1">CBS 102054</strain>
    </source>
</reference>
<gene>
    <name evidence="1" type="ORF">BDP81DRAFT_426373</name>
</gene>
<protein>
    <submittedName>
        <fullName evidence="1">Uncharacterized protein</fullName>
    </submittedName>
</protein>
<dbReference type="RefSeq" id="XP_060445586.1">
    <property type="nucleotide sequence ID" value="XM_060590288.1"/>
</dbReference>
<sequence length="210" mass="23599">MGSSVHQLADQGVGESNRQMGALWALPRPGMSCSSCSRETLVPTQRSKEEGQDVCSRCQKAWLRLISDDKTACQTFVEPSRLLWFLNQARHSFPNSQAPAWGKWSPGPKKCLVTAPWGNFGEAAIGPLKRHISSNAVAGDWRSSHLRSFFSHWTTNKALQFRVSGFQAFRLWSWSWSMCFTHRAVTAASLATHILNSTQKQRLSFDWDLA</sequence>
<organism evidence="1 2">
    <name type="scientific">Colletotrichum phormii</name>
    <dbReference type="NCBI Taxonomy" id="359342"/>
    <lineage>
        <taxon>Eukaryota</taxon>
        <taxon>Fungi</taxon>
        <taxon>Dikarya</taxon>
        <taxon>Ascomycota</taxon>
        <taxon>Pezizomycotina</taxon>
        <taxon>Sordariomycetes</taxon>
        <taxon>Hypocreomycetidae</taxon>
        <taxon>Glomerellales</taxon>
        <taxon>Glomerellaceae</taxon>
        <taxon>Colletotrichum</taxon>
        <taxon>Colletotrichum acutatum species complex</taxon>
    </lineage>
</organism>
<dbReference type="EMBL" id="JAHMHQ010000009">
    <property type="protein sequence ID" value="KAK1636979.1"/>
    <property type="molecule type" value="Genomic_DNA"/>
</dbReference>
<proteinExistence type="predicted"/>
<dbReference type="AlphaFoldDB" id="A0AAI9ZRS6"/>
<comment type="caution">
    <text evidence="1">The sequence shown here is derived from an EMBL/GenBank/DDBJ whole genome shotgun (WGS) entry which is preliminary data.</text>
</comment>